<dbReference type="RefSeq" id="WP_117382661.1">
    <property type="nucleotide sequence ID" value="NZ_QWDE01000001.1"/>
</dbReference>
<dbReference type="OrthoDB" id="6058856at2"/>
<comment type="caution">
    <text evidence="2">The sequence shown here is derived from an EMBL/GenBank/DDBJ whole genome shotgun (WGS) entry which is preliminary data.</text>
</comment>
<keyword evidence="3" id="KW-1185">Reference proteome</keyword>
<accession>A0A3E2NXL7</accession>
<dbReference type="Pfam" id="PF04230">
    <property type="entry name" value="PS_pyruv_trans"/>
    <property type="match status" value="1"/>
</dbReference>
<sequence length="413" mass="47297">MKKVVISNIYSPQNIGDRAIIEGVIKFLNKSYPDAEIVCQSKYYHEFPKFTNWRGGRELIHVPTRSNALTALITPIWDYLKFFVLLGIYKINKKFLLSLLSDKNPFKIVAGAELVAAAGGNYLFSGNKAFISRTMLVHIYNIYLPKLLGKKVVLFPQTIGPFYREYERKLVCKLLNRTDLIMLRDKESYKYLLENGVNESRMKVIPDIAFYLSDETFRPKPTKLMKVLITVLDWSWGVELAVKEKYAKTIENYKSNFVKIIDYLQLNLGVEVIILPHVTVSDSNDYIISKEIASRCASPVEVVLKTELTIKEIIEYYKNFDLIIGSRMHSCILGVSQGIPTIGVSYQPKTIGTFNLLGLPDFVVNGNSFHYDELQVLVDRINNNYEETVDLFIKTSTNTYNKIDAVVDDYILV</sequence>
<dbReference type="EMBL" id="QWDE01000001">
    <property type="protein sequence ID" value="RFZ85764.1"/>
    <property type="molecule type" value="Genomic_DNA"/>
</dbReference>
<proteinExistence type="predicted"/>
<evidence type="ECO:0000313" key="3">
    <source>
        <dbReference type="Proteomes" id="UP000260823"/>
    </source>
</evidence>
<gene>
    <name evidence="2" type="ORF">DYU05_09260</name>
</gene>
<name>A0A3E2NXL7_9SPHI</name>
<evidence type="ECO:0000313" key="2">
    <source>
        <dbReference type="EMBL" id="RFZ85764.1"/>
    </source>
</evidence>
<dbReference type="PANTHER" id="PTHR36836:SF1">
    <property type="entry name" value="COLANIC ACID BIOSYNTHESIS PROTEIN WCAK"/>
    <property type="match status" value="1"/>
</dbReference>
<dbReference type="Proteomes" id="UP000260823">
    <property type="component" value="Unassembled WGS sequence"/>
</dbReference>
<protein>
    <recommendedName>
        <fullName evidence="1">Polysaccharide pyruvyl transferase domain-containing protein</fullName>
    </recommendedName>
</protein>
<feature type="domain" description="Polysaccharide pyruvyl transferase" evidence="1">
    <location>
        <begin position="14"/>
        <end position="347"/>
    </location>
</feature>
<evidence type="ECO:0000259" key="1">
    <source>
        <dbReference type="Pfam" id="PF04230"/>
    </source>
</evidence>
<organism evidence="2 3">
    <name type="scientific">Mucilaginibacter terrenus</name>
    <dbReference type="NCBI Taxonomy" id="2482727"/>
    <lineage>
        <taxon>Bacteria</taxon>
        <taxon>Pseudomonadati</taxon>
        <taxon>Bacteroidota</taxon>
        <taxon>Sphingobacteriia</taxon>
        <taxon>Sphingobacteriales</taxon>
        <taxon>Sphingobacteriaceae</taxon>
        <taxon>Mucilaginibacter</taxon>
    </lineage>
</organism>
<dbReference type="InterPro" id="IPR007345">
    <property type="entry name" value="Polysacch_pyruvyl_Trfase"/>
</dbReference>
<reference evidence="2 3" key="1">
    <citation type="submission" date="2018-08" db="EMBL/GenBank/DDBJ databases">
        <title>Mucilaginibacter terrae sp. nov., isolated from manganese diggings.</title>
        <authorList>
            <person name="Huang Y."/>
            <person name="Zhou Z."/>
        </authorList>
    </citation>
    <scope>NUCLEOTIDE SEQUENCE [LARGE SCALE GENOMIC DNA]</scope>
    <source>
        <strain evidence="2 3">ZH6</strain>
    </source>
</reference>
<dbReference type="PANTHER" id="PTHR36836">
    <property type="entry name" value="COLANIC ACID BIOSYNTHESIS PROTEIN WCAK"/>
    <property type="match status" value="1"/>
</dbReference>
<dbReference type="AlphaFoldDB" id="A0A3E2NXL7"/>